<dbReference type="Proteomes" id="UP000236333">
    <property type="component" value="Unassembled WGS sequence"/>
</dbReference>
<evidence type="ECO:0000259" key="1">
    <source>
        <dbReference type="PROSITE" id="PS50878"/>
    </source>
</evidence>
<dbReference type="InterPro" id="IPR000477">
    <property type="entry name" value="RT_dom"/>
</dbReference>
<dbReference type="OrthoDB" id="545196at2759"/>
<evidence type="ECO:0000313" key="2">
    <source>
        <dbReference type="EMBL" id="PNG99049.1"/>
    </source>
</evidence>
<feature type="non-terminal residue" evidence="2">
    <location>
        <position position="282"/>
    </location>
</feature>
<gene>
    <name evidence="2" type="ORF">TSOC_015181</name>
</gene>
<organism evidence="2 3">
    <name type="scientific">Tetrabaena socialis</name>
    <dbReference type="NCBI Taxonomy" id="47790"/>
    <lineage>
        <taxon>Eukaryota</taxon>
        <taxon>Viridiplantae</taxon>
        <taxon>Chlorophyta</taxon>
        <taxon>core chlorophytes</taxon>
        <taxon>Chlorophyceae</taxon>
        <taxon>CS clade</taxon>
        <taxon>Chlamydomonadales</taxon>
        <taxon>Tetrabaenaceae</taxon>
        <taxon>Tetrabaena</taxon>
    </lineage>
</organism>
<name>A0A2J7ZFP0_9CHLO</name>
<dbReference type="Pfam" id="PF00078">
    <property type="entry name" value="RVT_1"/>
    <property type="match status" value="1"/>
</dbReference>
<protein>
    <submittedName>
        <fullName evidence="2">Transposon TX1 uncharacterized protein</fullName>
    </submittedName>
</protein>
<feature type="non-terminal residue" evidence="2">
    <location>
        <position position="1"/>
    </location>
</feature>
<accession>A0A2J7ZFP0</accession>
<reference evidence="2 3" key="1">
    <citation type="journal article" date="2017" name="Mol. Biol. Evol.">
        <title>The 4-celled Tetrabaena socialis nuclear genome reveals the essential components for genetic control of cell number at the origin of multicellularity in the volvocine lineage.</title>
        <authorList>
            <person name="Featherston J."/>
            <person name="Arakaki Y."/>
            <person name="Hanschen E.R."/>
            <person name="Ferris P.J."/>
            <person name="Michod R.E."/>
            <person name="Olson B.J.S.C."/>
            <person name="Nozaki H."/>
            <person name="Durand P.M."/>
        </authorList>
    </citation>
    <scope>NUCLEOTIDE SEQUENCE [LARGE SCALE GENOMIC DNA]</scope>
    <source>
        <strain evidence="2 3">NIES-571</strain>
    </source>
</reference>
<dbReference type="PROSITE" id="PS50878">
    <property type="entry name" value="RT_POL"/>
    <property type="match status" value="1"/>
</dbReference>
<dbReference type="AlphaFoldDB" id="A0A2J7ZFP0"/>
<evidence type="ECO:0000313" key="3">
    <source>
        <dbReference type="Proteomes" id="UP000236333"/>
    </source>
</evidence>
<keyword evidence="3" id="KW-1185">Reference proteome</keyword>
<proteinExistence type="predicted"/>
<comment type="caution">
    <text evidence="2">The sequence shown here is derived from an EMBL/GenBank/DDBJ whole genome shotgun (WGS) entry which is preliminary data.</text>
</comment>
<sequence length="282" mass="30676">YRPLTLLNCDFKVLSRAVGNRLHHPLDFLVDALQTAFLDGRWIGENVLYHLGLRDYLQQSGQPGALLLLDLEKAYDLVDRDWVLQTAAAMGFGPGMLQWLRLLLVPAQARVCVNGHQSSAFPVRNGLTQGSPLSPVLWVLQLEPLTAYLHHLTSAGLLRTPLLPSGAPASPVAHHADDTKLLVSDVDVDGPVAKAAVHLYCRASNGRENVDKAKGVVLGTHRAVEGRHAATGALFPSPADPPRLLGVPLCGDLDQAAALCYDTRLAALERLSRLWRQHELSM</sequence>
<dbReference type="PANTHER" id="PTHR19446">
    <property type="entry name" value="REVERSE TRANSCRIPTASES"/>
    <property type="match status" value="1"/>
</dbReference>
<dbReference type="EMBL" id="PGGS01004353">
    <property type="protein sequence ID" value="PNG99049.1"/>
    <property type="molecule type" value="Genomic_DNA"/>
</dbReference>
<dbReference type="CDD" id="cd01650">
    <property type="entry name" value="RT_nLTR_like"/>
    <property type="match status" value="1"/>
</dbReference>
<feature type="domain" description="Reverse transcriptase" evidence="1">
    <location>
        <begin position="1"/>
        <end position="249"/>
    </location>
</feature>